<dbReference type="PROSITE" id="PS51257">
    <property type="entry name" value="PROKAR_LIPOPROTEIN"/>
    <property type="match status" value="1"/>
</dbReference>
<evidence type="ECO:0000313" key="1">
    <source>
        <dbReference type="EMBL" id="WOK08936.1"/>
    </source>
</evidence>
<evidence type="ECO:0008006" key="3">
    <source>
        <dbReference type="Google" id="ProtNLM"/>
    </source>
</evidence>
<gene>
    <name evidence="1" type="ORF">RT717_09840</name>
</gene>
<organism evidence="1 2">
    <name type="scientific">Imperialibacter roseus</name>
    <dbReference type="NCBI Taxonomy" id="1324217"/>
    <lineage>
        <taxon>Bacteria</taxon>
        <taxon>Pseudomonadati</taxon>
        <taxon>Bacteroidota</taxon>
        <taxon>Cytophagia</taxon>
        <taxon>Cytophagales</taxon>
        <taxon>Flammeovirgaceae</taxon>
        <taxon>Imperialibacter</taxon>
    </lineage>
</organism>
<name>A0ABZ0IWD3_9BACT</name>
<protein>
    <recommendedName>
        <fullName evidence="3">Lipoprotein</fullName>
    </recommendedName>
</protein>
<dbReference type="Proteomes" id="UP001302349">
    <property type="component" value="Chromosome"/>
</dbReference>
<evidence type="ECO:0000313" key="2">
    <source>
        <dbReference type="Proteomes" id="UP001302349"/>
    </source>
</evidence>
<sequence length="266" mass="28963">MRKLAFLLSFSILFVSCNKDEEVDPGNAPAMPPSTSIAPNFDDFSGSDGDGGGRQMVVRNWVYAATSVGVYSGILSGALVVPVTAFKLAVNQEATFDTETKLWVWTYDISVPNSGSYSVKLTADVDGSDVTWTGYISKAGGFTDFVWFTGESNFMANAGTWTLYEGPDKPNPWLSSEWSKSEVDGVADVTFTVEKPGDSFGSSISYMVDAGAELNRNVTIIDTNTENTIEVLWSAENSNGKIKSQVFFEDNLYHCWDITLNDVACE</sequence>
<proteinExistence type="predicted"/>
<accession>A0ABZ0IWD3</accession>
<reference evidence="1 2" key="1">
    <citation type="journal article" date="2023" name="Microbiol. Resour. Announc.">
        <title>Complete Genome Sequence of Imperialibacter roseus strain P4T.</title>
        <authorList>
            <person name="Tizabi D.R."/>
            <person name="Bachvaroff T."/>
            <person name="Hill R.T."/>
        </authorList>
    </citation>
    <scope>NUCLEOTIDE SEQUENCE [LARGE SCALE GENOMIC DNA]</scope>
    <source>
        <strain evidence="1 2">P4T</strain>
    </source>
</reference>
<keyword evidence="2" id="KW-1185">Reference proteome</keyword>
<dbReference type="RefSeq" id="WP_317491565.1">
    <property type="nucleotide sequence ID" value="NZ_CP136051.1"/>
</dbReference>
<dbReference type="EMBL" id="CP136051">
    <property type="protein sequence ID" value="WOK08936.1"/>
    <property type="molecule type" value="Genomic_DNA"/>
</dbReference>